<name>A0ABR2YE39_9CHLO</name>
<feature type="region of interest" description="Disordered" evidence="1">
    <location>
        <begin position="965"/>
        <end position="1156"/>
    </location>
</feature>
<feature type="compositionally biased region" description="Low complexity" evidence="1">
    <location>
        <begin position="1695"/>
        <end position="1708"/>
    </location>
</feature>
<feature type="compositionally biased region" description="Polar residues" evidence="1">
    <location>
        <begin position="1012"/>
        <end position="1023"/>
    </location>
</feature>
<feature type="region of interest" description="Disordered" evidence="1">
    <location>
        <begin position="1548"/>
        <end position="1608"/>
    </location>
</feature>
<feature type="compositionally biased region" description="Low complexity" evidence="1">
    <location>
        <begin position="1120"/>
        <end position="1138"/>
    </location>
</feature>
<proteinExistence type="predicted"/>
<feature type="region of interest" description="Disordered" evidence="1">
    <location>
        <begin position="888"/>
        <end position="931"/>
    </location>
</feature>
<accession>A0ABR2YE39</accession>
<feature type="region of interest" description="Disordered" evidence="1">
    <location>
        <begin position="777"/>
        <end position="854"/>
    </location>
</feature>
<feature type="compositionally biased region" description="Low complexity" evidence="1">
    <location>
        <begin position="1667"/>
        <end position="1683"/>
    </location>
</feature>
<sequence>MAKVLKAQEIEAEVEEDIGYFYQRLGELRFTPESDVSSHGSQKGYEQRLAVASRHGVAVFADHRGVYIARVHNLLAAATKGEEDQELPPANADEVCLYTMSLADASVALSCDEELLAAWDHQQISVWSLGGLVDRRDTQPLTNWLVPGGIAAKQLAWRPAQAPGTVPEAAVHLESGRHFRTEFDSKEAKDAEGVVTVENLTWSGPHSLLVSANVHPVEALEDEMDIAPLAVVQWAAWDVQAGADPEKLQLTEFIAPGINPHAAAWNSGPYSRTILVPAWGAIVVAHRKASDNHIRLYELGPSGAAKAIDVTEDWSAIRIPTAMDYNDNYVTGLGIDLTSTDVKVQPPDPEASALAPSPVLLVATSDGALRLFTFAHMSKPTEGLVAPAHPFSDALPPMAPDEQEDLSTATTQKAEKRALAVPLPLDDEEDEEGERQETAVSGTAALNIPRTEAGSTPGMFGSSSSPFGTAASASFQSASSNFAESQDSKGFPSLPPQSAQQKAIAKAREAAATKAAAAPAPPSPQAPPSTAPQSKPLAASEHNGAPVPGTSARRNSQQERAVTPVRQKPPESVARLKGESKELAAMEEDFLKTLAETRELEQAFSAAMAKSEGDSASGPGTHQGFHALQKRTNALTRSVADILLSLTTERRRFGELHNGWREDRARAEALLFFNGKHTNGASTNGSVDDSEVLDPALQELMTSIDTQLEGLQKQVTQLNDCLKALEERASTRLPGASSASRASAQQLYNAVNAQSAVATAQLERLEMLWQKLHDMGISKDDDGEESGSGGPPSFPYLSAVSASRPFSPAVDSPTDSSRRTWKQVRKSLLGRPKSRRPAPLLPLSSAAGPVDSPWASASAGSLRRLLLDKVSVDGGGVRLTRVGGTVFPRLPKPDGGEEDWSSPTKGIITDEQPSTVQPAKSAPLDSPFGSSAQVDAGAAAFRPSTQPLKFGHSAGLERAGSSAIALDKIQPQAAPLQQRDGRDATHRTRQPSMLSATSAPETKGKLARKESTASADSSGSTPNVAPRPKHARPSSTQDLPQGPSMGNFKPFQRQASGSGLARAGSAVLGFAEPANSSDSGAESTNKGPAHRTTPPSMQATIPEDAGPAPSAAKMPPVPSKAALAQAQAHAQAALQKAAPTPSAKMPPVPSRAAVEAAQAQGQAALCISGAAPAAKTPPIPDKAAVAAAQAKGQAALQQSAQTPPAAKVPPVPSKAAMAAAQAQGQAALKKTAPAPAAKMPPLPSKAAMAAAHQQAQAALQKSTPAAPGAQTAAATAQSPSPFAIPSASATPAASQAQPVFNFAKLNSGDAASPTASTSATQPFAFTTQQSAASSFASAMSSSASAEAATTASSAAGQSASLFQSVQPSTATSSSFASSPATSQPFLGSFGMSAPSSSAPQPIAPAPSISFGAASAAGFGSTASPAAPPAAFSGFAQSAATPSSPLTANFGSQAPSPSTSAFGTLSFGASASQQMSSPSALASGFGSFGGLGQSTPASASAGSPFNKGISFGTPATPPAPSLFGGFGQPSSGGTANAFAGFSQSASAFGQPQAPMSSAAPSGGAFSGSFGQSTGFGQAQRGGFGQPSPLGTGFGQPAKPGFSQVGSPGFGAPAVPGFGAPATPTFGSPAAPAPPFGAATGSNAFGAAAAQGSGFGAFASMAGQPSPFGAAAQSGGGFAAAAQQSGGFGGFGGGSSFGAPAASSPAASPGNSNMWQMRK</sequence>
<feature type="compositionally biased region" description="Low complexity" evidence="1">
    <location>
        <begin position="1548"/>
        <end position="1577"/>
    </location>
</feature>
<feature type="compositionally biased region" description="Polar residues" evidence="1">
    <location>
        <begin position="1074"/>
        <end position="1086"/>
    </location>
</feature>
<feature type="compositionally biased region" description="Pro residues" evidence="1">
    <location>
        <begin position="519"/>
        <end position="530"/>
    </location>
</feature>
<feature type="region of interest" description="Disordered" evidence="1">
    <location>
        <begin position="1195"/>
        <end position="1279"/>
    </location>
</feature>
<keyword evidence="3" id="KW-1185">Reference proteome</keyword>
<feature type="compositionally biased region" description="Basic and acidic residues" evidence="1">
    <location>
        <begin position="1002"/>
        <end position="1011"/>
    </location>
</feature>
<dbReference type="PANTHER" id="PTHR34418:SF3">
    <property type="entry name" value="NUCLEAR PORE COMPLEX PROTEIN NUP214"/>
    <property type="match status" value="1"/>
</dbReference>
<evidence type="ECO:0000256" key="1">
    <source>
        <dbReference type="SAM" id="MobiDB-lite"/>
    </source>
</evidence>
<feature type="compositionally biased region" description="Low complexity" evidence="1">
    <location>
        <begin position="454"/>
        <end position="485"/>
    </location>
</feature>
<evidence type="ECO:0000313" key="3">
    <source>
        <dbReference type="Proteomes" id="UP001491310"/>
    </source>
</evidence>
<dbReference type="PANTHER" id="PTHR34418">
    <property type="entry name" value="NUCLEAR PORE COMPLEX PROTEIN NUP214 ISOFORM X1"/>
    <property type="match status" value="1"/>
</dbReference>
<feature type="compositionally biased region" description="Low complexity" evidence="1">
    <location>
        <begin position="1213"/>
        <end position="1237"/>
    </location>
</feature>
<feature type="compositionally biased region" description="Low complexity" evidence="1">
    <location>
        <begin position="1195"/>
        <end position="1205"/>
    </location>
</feature>
<protein>
    <recommendedName>
        <fullName evidence="4">Nucleoporin Nup159/Nup146 N-terminal domain-containing protein</fullName>
    </recommendedName>
</protein>
<dbReference type="InterPro" id="IPR015943">
    <property type="entry name" value="WD40/YVTN_repeat-like_dom_sf"/>
</dbReference>
<comment type="caution">
    <text evidence="2">The sequence shown here is derived from an EMBL/GenBank/DDBJ whole genome shotgun (WGS) entry which is preliminary data.</text>
</comment>
<feature type="compositionally biased region" description="Gly residues" evidence="1">
    <location>
        <begin position="1684"/>
        <end position="1694"/>
    </location>
</feature>
<reference evidence="2 3" key="1">
    <citation type="journal article" date="2024" name="Nat. Commun.">
        <title>Phylogenomics reveals the evolutionary origins of lichenization in chlorophyte algae.</title>
        <authorList>
            <person name="Puginier C."/>
            <person name="Libourel C."/>
            <person name="Otte J."/>
            <person name="Skaloud P."/>
            <person name="Haon M."/>
            <person name="Grisel S."/>
            <person name="Petersen M."/>
            <person name="Berrin J.G."/>
            <person name="Delaux P.M."/>
            <person name="Dal Grande F."/>
            <person name="Keller J."/>
        </authorList>
    </citation>
    <scope>NUCLEOTIDE SEQUENCE [LARGE SCALE GENOMIC DNA]</scope>
    <source>
        <strain evidence="2 3">SAG 216-7</strain>
    </source>
</reference>
<organism evidence="2 3">
    <name type="scientific">Coccomyxa subellipsoidea</name>
    <dbReference type="NCBI Taxonomy" id="248742"/>
    <lineage>
        <taxon>Eukaryota</taxon>
        <taxon>Viridiplantae</taxon>
        <taxon>Chlorophyta</taxon>
        <taxon>core chlorophytes</taxon>
        <taxon>Trebouxiophyceae</taxon>
        <taxon>Trebouxiophyceae incertae sedis</taxon>
        <taxon>Coccomyxaceae</taxon>
        <taxon>Coccomyxa</taxon>
    </lineage>
</organism>
<dbReference type="Proteomes" id="UP001491310">
    <property type="component" value="Unassembled WGS sequence"/>
</dbReference>
<gene>
    <name evidence="2" type="ORF">WJX75_004370</name>
</gene>
<dbReference type="Gene3D" id="2.130.10.10">
    <property type="entry name" value="YVTN repeat-like/Quinoprotein amine dehydrogenase"/>
    <property type="match status" value="1"/>
</dbReference>
<feature type="compositionally biased region" description="Low complexity" evidence="1">
    <location>
        <begin position="1055"/>
        <end position="1069"/>
    </location>
</feature>
<feature type="compositionally biased region" description="Polar residues" evidence="1">
    <location>
        <begin position="990"/>
        <end position="1000"/>
    </location>
</feature>
<feature type="compositionally biased region" description="Low complexity" evidence="1">
    <location>
        <begin position="1244"/>
        <end position="1279"/>
    </location>
</feature>
<feature type="region of interest" description="Disordered" evidence="1">
    <location>
        <begin position="1667"/>
        <end position="1717"/>
    </location>
</feature>
<dbReference type="InterPro" id="IPR044694">
    <property type="entry name" value="NUP214"/>
</dbReference>
<evidence type="ECO:0000313" key="2">
    <source>
        <dbReference type="EMBL" id="KAK9903379.1"/>
    </source>
</evidence>
<feature type="region of interest" description="Disordered" evidence="1">
    <location>
        <begin position="387"/>
        <end position="580"/>
    </location>
</feature>
<feature type="compositionally biased region" description="Acidic residues" evidence="1">
    <location>
        <begin position="425"/>
        <end position="434"/>
    </location>
</feature>
<dbReference type="EMBL" id="JALJOT010000014">
    <property type="protein sequence ID" value="KAK9903379.1"/>
    <property type="molecule type" value="Genomic_DNA"/>
</dbReference>
<evidence type="ECO:0008006" key="4">
    <source>
        <dbReference type="Google" id="ProtNLM"/>
    </source>
</evidence>